<dbReference type="EMBL" id="AMQN01003727">
    <property type="status" value="NOT_ANNOTATED_CDS"/>
    <property type="molecule type" value="Genomic_DNA"/>
</dbReference>
<evidence type="ECO:0000313" key="1">
    <source>
        <dbReference type="EMBL" id="ELU18643.1"/>
    </source>
</evidence>
<gene>
    <name evidence="1" type="ORF">CAPTEDRAFT_209199</name>
</gene>
<reference evidence="3" key="1">
    <citation type="submission" date="2012-12" db="EMBL/GenBank/DDBJ databases">
        <authorList>
            <person name="Hellsten U."/>
            <person name="Grimwood J."/>
            <person name="Chapman J.A."/>
            <person name="Shapiro H."/>
            <person name="Aerts A."/>
            <person name="Otillar R.P."/>
            <person name="Terry A.Y."/>
            <person name="Boore J.L."/>
            <person name="Simakov O."/>
            <person name="Marletaz F."/>
            <person name="Cho S.-J."/>
            <person name="Edsinger-Gonzales E."/>
            <person name="Havlak P."/>
            <person name="Kuo D.-H."/>
            <person name="Larsson T."/>
            <person name="Lv J."/>
            <person name="Arendt D."/>
            <person name="Savage R."/>
            <person name="Osoegawa K."/>
            <person name="de Jong P."/>
            <person name="Lindberg D.R."/>
            <person name="Seaver E.C."/>
            <person name="Weisblat D.A."/>
            <person name="Putnam N.H."/>
            <person name="Grigoriev I.V."/>
            <person name="Rokhsar D.S."/>
        </authorList>
    </citation>
    <scope>NUCLEOTIDE SEQUENCE</scope>
    <source>
        <strain evidence="3">I ESC-2004</strain>
    </source>
</reference>
<keyword evidence="3" id="KW-1185">Reference proteome</keyword>
<dbReference type="HOGENOM" id="CLU_1185995_0_0_1"/>
<reference evidence="1 3" key="2">
    <citation type="journal article" date="2013" name="Nature">
        <title>Insights into bilaterian evolution from three spiralian genomes.</title>
        <authorList>
            <person name="Simakov O."/>
            <person name="Marletaz F."/>
            <person name="Cho S.J."/>
            <person name="Edsinger-Gonzales E."/>
            <person name="Havlak P."/>
            <person name="Hellsten U."/>
            <person name="Kuo D.H."/>
            <person name="Larsson T."/>
            <person name="Lv J."/>
            <person name="Arendt D."/>
            <person name="Savage R."/>
            <person name="Osoegawa K."/>
            <person name="de Jong P."/>
            <person name="Grimwood J."/>
            <person name="Chapman J.A."/>
            <person name="Shapiro H."/>
            <person name="Aerts A."/>
            <person name="Otillar R.P."/>
            <person name="Terry A.Y."/>
            <person name="Boore J.L."/>
            <person name="Grigoriev I.V."/>
            <person name="Lindberg D.R."/>
            <person name="Seaver E.C."/>
            <person name="Weisblat D.A."/>
            <person name="Putnam N.H."/>
            <person name="Rokhsar D.S."/>
        </authorList>
    </citation>
    <scope>NUCLEOTIDE SEQUENCE</scope>
    <source>
        <strain evidence="1 3">I ESC-2004</strain>
    </source>
</reference>
<proteinExistence type="predicted"/>
<evidence type="ECO:0000313" key="3">
    <source>
        <dbReference type="Proteomes" id="UP000014760"/>
    </source>
</evidence>
<dbReference type="Proteomes" id="UP000014760">
    <property type="component" value="Unassembled WGS sequence"/>
</dbReference>
<sequence length="234" mass="26333">MHAEGTNGDKESGRKRKPLEHLLLLRQHVSDLCQVMFLPNCSSIVKGKIFPFAEYRWNIRNFKMVFGPISRKSDRVVSAIASKEFDPGDNTMLALMTILASTLVVAIAQFDEETVTNLEKRADLGPSCQRCLFHPEDSVSCKNCYRHPHGADHGFTERTSIDKRASSNFLTCRCCISLAARKCCDKCSLTPYYGKRSYEPALSAWQGGVRENCSCCDSEIFNYKCCNSSCSKRE</sequence>
<organism evidence="1">
    <name type="scientific">Capitella teleta</name>
    <name type="common">Polychaete worm</name>
    <dbReference type="NCBI Taxonomy" id="283909"/>
    <lineage>
        <taxon>Eukaryota</taxon>
        <taxon>Metazoa</taxon>
        <taxon>Spiralia</taxon>
        <taxon>Lophotrochozoa</taxon>
        <taxon>Annelida</taxon>
        <taxon>Polychaeta</taxon>
        <taxon>Sedentaria</taxon>
        <taxon>Scolecida</taxon>
        <taxon>Capitellidae</taxon>
        <taxon>Capitella</taxon>
    </lineage>
</organism>
<reference evidence="2" key="3">
    <citation type="submission" date="2015-06" db="UniProtKB">
        <authorList>
            <consortium name="EnsemblMetazoa"/>
        </authorList>
    </citation>
    <scope>IDENTIFICATION</scope>
</reference>
<dbReference type="AlphaFoldDB" id="R7VIH7"/>
<accession>R7VIH7</accession>
<dbReference type="EMBL" id="KB291800">
    <property type="protein sequence ID" value="ELU18643.1"/>
    <property type="molecule type" value="Genomic_DNA"/>
</dbReference>
<protein>
    <submittedName>
        <fullName evidence="1 2">Uncharacterized protein</fullName>
    </submittedName>
</protein>
<name>R7VIH7_CAPTE</name>
<dbReference type="EnsemblMetazoa" id="CapteT209199">
    <property type="protein sequence ID" value="CapteP209199"/>
    <property type="gene ID" value="CapteG209199"/>
</dbReference>
<evidence type="ECO:0000313" key="2">
    <source>
        <dbReference type="EnsemblMetazoa" id="CapteP209199"/>
    </source>
</evidence>